<reference evidence="2 5" key="1">
    <citation type="submission" date="2016-04" db="EMBL/GenBank/DDBJ databases">
        <title>Genome analyses suggest a sexual origin of heterokaryosis in a supposedly ancient asexual fungus.</title>
        <authorList>
            <person name="Ropars J."/>
            <person name="Sedzielewska K."/>
            <person name="Noel J."/>
            <person name="Charron P."/>
            <person name="Farinelli L."/>
            <person name="Marton T."/>
            <person name="Kruger M."/>
            <person name="Pelin A."/>
            <person name="Brachmann A."/>
            <person name="Corradi N."/>
        </authorList>
    </citation>
    <scope>NUCLEOTIDE SEQUENCE [LARGE SCALE GENOMIC DNA]</scope>
    <source>
        <strain evidence="2 5">A5</strain>
    </source>
</reference>
<evidence type="ECO:0000256" key="1">
    <source>
        <dbReference type="SAM" id="Phobius"/>
    </source>
</evidence>
<sequence length="104" mass="12062">MNGFSMYNGISAFLCHCFFTIYCVNKKRCNRRDIVFECGPSCNTSNFVLEALCKQCGDFITSNPQPYYKRSEIYSRFEVYTRTSPPGILIWAHHHPDDDEGLMI</sequence>
<dbReference type="Proteomes" id="UP000232722">
    <property type="component" value="Unassembled WGS sequence"/>
</dbReference>
<evidence type="ECO:0000313" key="5">
    <source>
        <dbReference type="Proteomes" id="UP000232722"/>
    </source>
</evidence>
<proteinExistence type="predicted"/>
<protein>
    <submittedName>
        <fullName evidence="2">Uncharacterized protein</fullName>
    </submittedName>
</protein>
<dbReference type="VEuPathDB" id="FungiDB:RhiirA1_388056"/>
<comment type="caution">
    <text evidence="2">The sequence shown here is derived from an EMBL/GenBank/DDBJ whole genome shotgun (WGS) entry which is preliminary data.</text>
</comment>
<keyword evidence="1" id="KW-0472">Membrane</keyword>
<reference evidence="3 4" key="4">
    <citation type="submission" date="2017-10" db="EMBL/GenBank/DDBJ databases">
        <title>Genome analyses suggest a sexual origin of heterokaryosis in a supposedly ancient asexual fungus.</title>
        <authorList>
            <person name="Corradi N."/>
            <person name="Sedzielewska K."/>
            <person name="Noel J."/>
            <person name="Charron P."/>
            <person name="Farinelli L."/>
            <person name="Marton T."/>
            <person name="Kruger M."/>
            <person name="Pelin A."/>
            <person name="Brachmann A."/>
            <person name="Corradi N."/>
        </authorList>
    </citation>
    <scope>NUCLEOTIDE SEQUENCE [LARGE SCALE GENOMIC DNA]</scope>
    <source>
        <strain evidence="3 4">A1</strain>
    </source>
</reference>
<reference evidence="3 4" key="3">
    <citation type="submission" date="2017-10" db="EMBL/GenBank/DDBJ databases">
        <title>Extensive intraspecific genome diversity in a model arbuscular mycorrhizal fungus.</title>
        <authorList>
            <person name="Chen E.C.H."/>
            <person name="Morin E."/>
            <person name="Baudet D."/>
            <person name="Noel J."/>
            <person name="Ndikumana S."/>
            <person name="Charron P."/>
            <person name="St-Onge C."/>
            <person name="Giorgi J."/>
            <person name="Grigoriev I.V."/>
            <person name="Roux C."/>
            <person name="Martin F.M."/>
            <person name="Corradi N."/>
        </authorList>
    </citation>
    <scope>NUCLEOTIDE SEQUENCE [LARGE SCALE GENOMIC DNA]</scope>
    <source>
        <strain evidence="3 4">A1</strain>
    </source>
</reference>
<dbReference type="VEuPathDB" id="FungiDB:RhiirFUN_025676"/>
<dbReference type="EMBL" id="LLXH01000049">
    <property type="protein sequence ID" value="PKC74525.1"/>
    <property type="molecule type" value="Genomic_DNA"/>
</dbReference>
<dbReference type="Proteomes" id="UP000232688">
    <property type="component" value="Unassembled WGS sequence"/>
</dbReference>
<feature type="transmembrane region" description="Helical" evidence="1">
    <location>
        <begin position="6"/>
        <end position="24"/>
    </location>
</feature>
<dbReference type="AlphaFoldDB" id="A0A2I1EH02"/>
<organism evidence="2 5">
    <name type="scientific">Rhizophagus irregularis</name>
    <dbReference type="NCBI Taxonomy" id="588596"/>
    <lineage>
        <taxon>Eukaryota</taxon>
        <taxon>Fungi</taxon>
        <taxon>Fungi incertae sedis</taxon>
        <taxon>Mucoromycota</taxon>
        <taxon>Glomeromycotina</taxon>
        <taxon>Glomeromycetes</taxon>
        <taxon>Glomerales</taxon>
        <taxon>Glomeraceae</taxon>
        <taxon>Rhizophagus</taxon>
    </lineage>
</organism>
<reference evidence="2 5" key="2">
    <citation type="submission" date="2017-09" db="EMBL/GenBank/DDBJ databases">
        <title>Extensive intraspecific genome diversity in a model arbuscular mycorrhizal fungus.</title>
        <authorList>
            <person name="Chen E.C."/>
            <person name="Morin E."/>
            <person name="Beaudet D."/>
            <person name="Noel J."/>
            <person name="Ndikumana S."/>
            <person name="Charron P."/>
            <person name="St-Onge C."/>
            <person name="Giorgi J."/>
            <person name="Grigoriev I.V."/>
            <person name="Roux C."/>
            <person name="Martin F.M."/>
            <person name="Corradi N."/>
        </authorList>
    </citation>
    <scope>NUCLEOTIDE SEQUENCE [LARGE SCALE GENOMIC DNA]</scope>
    <source>
        <strain evidence="2 5">A5</strain>
    </source>
</reference>
<evidence type="ECO:0000313" key="4">
    <source>
        <dbReference type="Proteomes" id="UP000232688"/>
    </source>
</evidence>
<name>A0A2I1EH02_9GLOM</name>
<keyword evidence="1" id="KW-0812">Transmembrane</keyword>
<keyword evidence="1" id="KW-1133">Transmembrane helix</keyword>
<gene>
    <name evidence="3" type="ORF">RhiirA1_388056</name>
    <name evidence="2" type="ORF">RhiirA5_370928</name>
</gene>
<dbReference type="EMBL" id="LLXJ01000102">
    <property type="protein sequence ID" value="PKC15094.1"/>
    <property type="molecule type" value="Genomic_DNA"/>
</dbReference>
<accession>A0A2I1EH02</accession>
<evidence type="ECO:0000313" key="3">
    <source>
        <dbReference type="EMBL" id="PKC74525.1"/>
    </source>
</evidence>
<evidence type="ECO:0000313" key="2">
    <source>
        <dbReference type="EMBL" id="PKC15094.1"/>
    </source>
</evidence>